<keyword evidence="7 10" id="KW-0472">Membrane</keyword>
<evidence type="ECO:0000256" key="4">
    <source>
        <dbReference type="ARBA" id="ARBA00022452"/>
    </source>
</evidence>
<protein>
    <submittedName>
        <fullName evidence="15">Outer membrane receptor for ferric coprogen and ferric-rhodotorulic acid</fullName>
    </submittedName>
</protein>
<sequence>MSYRQTFLSAVSLAAMVLASTPARANEPAEETVDTANRITVLGRAAVELPSGATGLPIAIVDTPQSVTVISRDVLDDFAFDEVNDVLRYVTGVNVEEVETDRTYYNARGFDIVDSMVDGIQIPNVWGPAIGSLDTVTWDSIEVVRGANGLLSGTGNPSGTINYRRRHPTGAQRISGELTAGSWNKVRGEFDLDTPLTADGSWTVRIVGAAQSSDSYLRDYRSNRTAVQGVLDGHITDTVRVSLGYTRQQSKARGVMWGALPLLDSEGNQLDWDFSTSTTQDWTYWNKTDQTAYGEVSWTFAPGWTARTHLTRRITDEPSRLFYVYGTPDADTGLGLFGNPGGYDSKARGWIWDNSLQGAFSLFGRTHKLNLGVQRTSARFNYLTSPVPLTDPAWGALPPLQSGWDGTEVPFPAFGTPYESANFTDKQWRVRGAADLDLSDRLSLIVGANYVDVQTRGTTFGVSAARNESAVSPFVGATFAIVPGVNLYASYTAIFNPQKEIGTNLRPIGSAKGTSYEAGIKGETADKALFGSVALFHAKQANIAEAAGYDVTLGQTLYTGIDVRSQGIEAEVGGRIAPGLTVQGGVTHLSLEGANDAPVRTYVPRTTANLLVRWEPVAKLQLGAAMRWQDDVYLTNALGTIRQGDYATLQLQAGYQLNENVTFNLNVANVTNHKHLTSLYWDQALIAPPRNVTGSLRMTF</sequence>
<dbReference type="GO" id="GO:0038023">
    <property type="term" value="F:signaling receptor activity"/>
    <property type="evidence" value="ECO:0007669"/>
    <property type="project" value="InterPro"/>
</dbReference>
<dbReference type="InterPro" id="IPR036942">
    <property type="entry name" value="Beta-barrel_TonB_sf"/>
</dbReference>
<evidence type="ECO:0000313" key="15">
    <source>
        <dbReference type="EMBL" id="MBB3860228.1"/>
    </source>
</evidence>
<dbReference type="InterPro" id="IPR037066">
    <property type="entry name" value="Plug_dom_sf"/>
</dbReference>
<keyword evidence="6 11" id="KW-0798">TonB box</keyword>
<evidence type="ECO:0000259" key="14">
    <source>
        <dbReference type="Pfam" id="PF07715"/>
    </source>
</evidence>
<name>A0A7W5ZUK0_9SPHN</name>
<keyword evidence="4 10" id="KW-1134">Transmembrane beta strand</keyword>
<evidence type="ECO:0000256" key="9">
    <source>
        <dbReference type="ARBA" id="ARBA00023237"/>
    </source>
</evidence>
<dbReference type="EMBL" id="JACICY010000003">
    <property type="protein sequence ID" value="MBB3860228.1"/>
    <property type="molecule type" value="Genomic_DNA"/>
</dbReference>
<dbReference type="InterPro" id="IPR012910">
    <property type="entry name" value="Plug_dom"/>
</dbReference>
<evidence type="ECO:0000256" key="8">
    <source>
        <dbReference type="ARBA" id="ARBA00023170"/>
    </source>
</evidence>
<dbReference type="RefSeq" id="WP_183612513.1">
    <property type="nucleotide sequence ID" value="NZ_JACICY010000003.1"/>
</dbReference>
<feature type="domain" description="TonB-dependent receptor plug" evidence="14">
    <location>
        <begin position="61"/>
        <end position="160"/>
    </location>
</feature>
<dbReference type="GO" id="GO:0015891">
    <property type="term" value="P:siderophore transport"/>
    <property type="evidence" value="ECO:0007669"/>
    <property type="project" value="InterPro"/>
</dbReference>
<dbReference type="InterPro" id="IPR010105">
    <property type="entry name" value="TonB_sidphr_rcpt"/>
</dbReference>
<dbReference type="InterPro" id="IPR000531">
    <property type="entry name" value="Beta-barrel_TonB"/>
</dbReference>
<keyword evidence="9 10" id="KW-0998">Cell outer membrane</keyword>
<accession>A0A7W5ZUK0</accession>
<organism evidence="15 16">
    <name type="scientific">Novosphingobium hassiacum</name>
    <dbReference type="NCBI Taxonomy" id="173676"/>
    <lineage>
        <taxon>Bacteria</taxon>
        <taxon>Pseudomonadati</taxon>
        <taxon>Pseudomonadota</taxon>
        <taxon>Alphaproteobacteria</taxon>
        <taxon>Sphingomonadales</taxon>
        <taxon>Sphingomonadaceae</taxon>
        <taxon>Novosphingobium</taxon>
    </lineage>
</organism>
<evidence type="ECO:0000256" key="11">
    <source>
        <dbReference type="RuleBase" id="RU003357"/>
    </source>
</evidence>
<comment type="subcellular location">
    <subcellularLocation>
        <location evidence="1 10">Cell outer membrane</location>
        <topology evidence="1 10">Multi-pass membrane protein</topology>
    </subcellularLocation>
</comment>
<dbReference type="Pfam" id="PF07715">
    <property type="entry name" value="Plug"/>
    <property type="match status" value="1"/>
</dbReference>
<keyword evidence="5 10" id="KW-0812">Transmembrane</keyword>
<dbReference type="PANTHER" id="PTHR32552:SF74">
    <property type="entry name" value="HYDROXAMATE SIDEROPHORE RECEPTOR FHUE"/>
    <property type="match status" value="1"/>
</dbReference>
<feature type="domain" description="TonB-dependent receptor-like beta-barrel" evidence="13">
    <location>
        <begin position="273"/>
        <end position="670"/>
    </location>
</feature>
<evidence type="ECO:0000256" key="12">
    <source>
        <dbReference type="SAM" id="SignalP"/>
    </source>
</evidence>
<evidence type="ECO:0000256" key="1">
    <source>
        <dbReference type="ARBA" id="ARBA00004571"/>
    </source>
</evidence>
<dbReference type="PANTHER" id="PTHR32552">
    <property type="entry name" value="FERRICHROME IRON RECEPTOR-RELATED"/>
    <property type="match status" value="1"/>
</dbReference>
<gene>
    <name evidence="15" type="ORF">GGQ88_001494</name>
</gene>
<keyword evidence="3 10" id="KW-0813">Transport</keyword>
<dbReference type="CDD" id="cd01347">
    <property type="entry name" value="ligand_gated_channel"/>
    <property type="match status" value="1"/>
</dbReference>
<evidence type="ECO:0000259" key="13">
    <source>
        <dbReference type="Pfam" id="PF00593"/>
    </source>
</evidence>
<dbReference type="Proteomes" id="UP000562395">
    <property type="component" value="Unassembled WGS sequence"/>
</dbReference>
<dbReference type="InterPro" id="IPR039426">
    <property type="entry name" value="TonB-dep_rcpt-like"/>
</dbReference>
<evidence type="ECO:0000256" key="2">
    <source>
        <dbReference type="ARBA" id="ARBA00009810"/>
    </source>
</evidence>
<keyword evidence="12" id="KW-0732">Signal</keyword>
<keyword evidence="16" id="KW-1185">Reference proteome</keyword>
<evidence type="ECO:0000256" key="3">
    <source>
        <dbReference type="ARBA" id="ARBA00022448"/>
    </source>
</evidence>
<dbReference type="SUPFAM" id="SSF56935">
    <property type="entry name" value="Porins"/>
    <property type="match status" value="1"/>
</dbReference>
<reference evidence="15 16" key="1">
    <citation type="submission" date="2020-08" db="EMBL/GenBank/DDBJ databases">
        <title>Genomic Encyclopedia of Type Strains, Phase IV (KMG-IV): sequencing the most valuable type-strain genomes for metagenomic binning, comparative biology and taxonomic classification.</title>
        <authorList>
            <person name="Goeker M."/>
        </authorList>
    </citation>
    <scope>NUCLEOTIDE SEQUENCE [LARGE SCALE GENOMIC DNA]</scope>
    <source>
        <strain evidence="15 16">DSM 14552</strain>
    </source>
</reference>
<keyword evidence="8 15" id="KW-0675">Receptor</keyword>
<dbReference type="Pfam" id="PF00593">
    <property type="entry name" value="TonB_dep_Rec_b-barrel"/>
    <property type="match status" value="1"/>
</dbReference>
<evidence type="ECO:0000256" key="6">
    <source>
        <dbReference type="ARBA" id="ARBA00023077"/>
    </source>
</evidence>
<dbReference type="GO" id="GO:0015344">
    <property type="term" value="F:siderophore uptake transmembrane transporter activity"/>
    <property type="evidence" value="ECO:0007669"/>
    <property type="project" value="TreeGrafter"/>
</dbReference>
<feature type="chain" id="PRO_5030864786" evidence="12">
    <location>
        <begin position="26"/>
        <end position="700"/>
    </location>
</feature>
<proteinExistence type="inferred from homology"/>
<dbReference type="AlphaFoldDB" id="A0A7W5ZUK0"/>
<feature type="signal peptide" evidence="12">
    <location>
        <begin position="1"/>
        <end position="25"/>
    </location>
</feature>
<evidence type="ECO:0000256" key="10">
    <source>
        <dbReference type="PROSITE-ProRule" id="PRU01360"/>
    </source>
</evidence>
<comment type="caution">
    <text evidence="15">The sequence shown here is derived from an EMBL/GenBank/DDBJ whole genome shotgun (WGS) entry which is preliminary data.</text>
</comment>
<evidence type="ECO:0000313" key="16">
    <source>
        <dbReference type="Proteomes" id="UP000562395"/>
    </source>
</evidence>
<dbReference type="Gene3D" id="2.40.170.20">
    <property type="entry name" value="TonB-dependent receptor, beta-barrel domain"/>
    <property type="match status" value="1"/>
</dbReference>
<comment type="similarity">
    <text evidence="2 10 11">Belongs to the TonB-dependent receptor family.</text>
</comment>
<evidence type="ECO:0000256" key="7">
    <source>
        <dbReference type="ARBA" id="ARBA00023136"/>
    </source>
</evidence>
<dbReference type="NCBIfam" id="TIGR01783">
    <property type="entry name" value="TonB-siderophor"/>
    <property type="match status" value="1"/>
</dbReference>
<dbReference type="PROSITE" id="PS52016">
    <property type="entry name" value="TONB_DEPENDENT_REC_3"/>
    <property type="match status" value="1"/>
</dbReference>
<evidence type="ECO:0000256" key="5">
    <source>
        <dbReference type="ARBA" id="ARBA00022692"/>
    </source>
</evidence>
<dbReference type="Gene3D" id="2.170.130.10">
    <property type="entry name" value="TonB-dependent receptor, plug domain"/>
    <property type="match status" value="1"/>
</dbReference>
<dbReference type="GO" id="GO:0009279">
    <property type="term" value="C:cell outer membrane"/>
    <property type="evidence" value="ECO:0007669"/>
    <property type="project" value="UniProtKB-SubCell"/>
</dbReference>